<gene>
    <name evidence="1" type="ORF">EJ05DRAFT_47607</name>
</gene>
<dbReference type="AlphaFoldDB" id="A0A6A6W4R2"/>
<evidence type="ECO:0000313" key="1">
    <source>
        <dbReference type="EMBL" id="KAF2756910.1"/>
    </source>
</evidence>
<dbReference type="Proteomes" id="UP000799437">
    <property type="component" value="Unassembled WGS sequence"/>
</dbReference>
<keyword evidence="2" id="KW-1185">Reference proteome</keyword>
<organism evidence="1 2">
    <name type="scientific">Pseudovirgaria hyperparasitica</name>
    <dbReference type="NCBI Taxonomy" id="470096"/>
    <lineage>
        <taxon>Eukaryota</taxon>
        <taxon>Fungi</taxon>
        <taxon>Dikarya</taxon>
        <taxon>Ascomycota</taxon>
        <taxon>Pezizomycotina</taxon>
        <taxon>Dothideomycetes</taxon>
        <taxon>Dothideomycetes incertae sedis</taxon>
        <taxon>Acrospermales</taxon>
        <taxon>Acrospermaceae</taxon>
        <taxon>Pseudovirgaria</taxon>
    </lineage>
</organism>
<dbReference type="RefSeq" id="XP_033599361.1">
    <property type="nucleotide sequence ID" value="XM_033743946.1"/>
</dbReference>
<sequence length="161" mass="17763">MRLGCRCTSQCACTLHLHMSMHVHAHVYMYAHKPYTPLSHSQPYSSTPHRTIQHTTQSYSLAGSYPSVPSTSGYLTSTYLTHTALQPYSSTLTQHTITALQPHRLISVPSTYLPYLAHADSLTALRPPHTSIQVPSQPLSLTTILPSIEPHNELSPLVPSP</sequence>
<dbReference type="EMBL" id="ML996574">
    <property type="protein sequence ID" value="KAF2756910.1"/>
    <property type="molecule type" value="Genomic_DNA"/>
</dbReference>
<accession>A0A6A6W4R2</accession>
<dbReference type="GeneID" id="54485000"/>
<protein>
    <submittedName>
        <fullName evidence="1">Uncharacterized protein</fullName>
    </submittedName>
</protein>
<evidence type="ECO:0000313" key="2">
    <source>
        <dbReference type="Proteomes" id="UP000799437"/>
    </source>
</evidence>
<name>A0A6A6W4R2_9PEZI</name>
<proteinExistence type="predicted"/>
<reference evidence="1" key="1">
    <citation type="journal article" date="2020" name="Stud. Mycol.">
        <title>101 Dothideomycetes genomes: a test case for predicting lifestyles and emergence of pathogens.</title>
        <authorList>
            <person name="Haridas S."/>
            <person name="Albert R."/>
            <person name="Binder M."/>
            <person name="Bloem J."/>
            <person name="Labutti K."/>
            <person name="Salamov A."/>
            <person name="Andreopoulos B."/>
            <person name="Baker S."/>
            <person name="Barry K."/>
            <person name="Bills G."/>
            <person name="Bluhm B."/>
            <person name="Cannon C."/>
            <person name="Castanera R."/>
            <person name="Culley D."/>
            <person name="Daum C."/>
            <person name="Ezra D."/>
            <person name="Gonzalez J."/>
            <person name="Henrissat B."/>
            <person name="Kuo A."/>
            <person name="Liang C."/>
            <person name="Lipzen A."/>
            <person name="Lutzoni F."/>
            <person name="Magnuson J."/>
            <person name="Mondo S."/>
            <person name="Nolan M."/>
            <person name="Ohm R."/>
            <person name="Pangilinan J."/>
            <person name="Park H.-J."/>
            <person name="Ramirez L."/>
            <person name="Alfaro M."/>
            <person name="Sun H."/>
            <person name="Tritt A."/>
            <person name="Yoshinaga Y."/>
            <person name="Zwiers L.-H."/>
            <person name="Turgeon B."/>
            <person name="Goodwin S."/>
            <person name="Spatafora J."/>
            <person name="Crous P."/>
            <person name="Grigoriev I."/>
        </authorList>
    </citation>
    <scope>NUCLEOTIDE SEQUENCE</scope>
    <source>
        <strain evidence="1">CBS 121739</strain>
    </source>
</reference>